<dbReference type="EMBL" id="GL945431">
    <property type="protein sequence ID" value="EGO27474.1"/>
    <property type="molecule type" value="Genomic_DNA"/>
</dbReference>
<dbReference type="PANTHER" id="PTHR12652:SF19">
    <property type="entry name" value="PEROXISOMAL BIOGENESIS FACTOR 11"/>
    <property type="match status" value="1"/>
</dbReference>
<comment type="subcellular location">
    <subcellularLocation>
        <location evidence="4">Peroxisome membrane</location>
    </subcellularLocation>
</comment>
<evidence type="ECO:0000256" key="1">
    <source>
        <dbReference type="ARBA" id="ARBA00022593"/>
    </source>
</evidence>
<dbReference type="InterPro" id="IPR008733">
    <property type="entry name" value="PEX11"/>
</dbReference>
<evidence type="ECO:0000256" key="3">
    <source>
        <dbReference type="ARBA" id="ARBA00023140"/>
    </source>
</evidence>
<keyword evidence="3" id="KW-0576">Peroxisome</keyword>
<dbReference type="RefSeq" id="XP_007315565.1">
    <property type="nucleotide sequence ID" value="XM_007315503.1"/>
</dbReference>
<dbReference type="HOGENOM" id="CLU_059609_0_0_1"/>
<name>F8NMY0_SERL9</name>
<dbReference type="TCDB" id="1.A.101.3.2">
    <property type="family name" value="the peroxisomal pore-forming pex11 (pex11) family"/>
</dbReference>
<protein>
    <recommendedName>
        <fullName evidence="7">Peroxisomal membrane protein PEX11</fullName>
    </recommendedName>
</protein>
<proteinExistence type="predicted"/>
<keyword evidence="2" id="KW-0472">Membrane</keyword>
<feature type="compositionally biased region" description="Acidic residues" evidence="5">
    <location>
        <begin position="87"/>
        <end position="97"/>
    </location>
</feature>
<dbReference type="Proteomes" id="UP000008064">
    <property type="component" value="Unassembled WGS sequence"/>
</dbReference>
<evidence type="ECO:0000256" key="4">
    <source>
        <dbReference type="ARBA" id="ARBA00046271"/>
    </source>
</evidence>
<dbReference type="AlphaFoldDB" id="F8NMY0"/>
<evidence type="ECO:0000313" key="6">
    <source>
        <dbReference type="EMBL" id="EGO27474.1"/>
    </source>
</evidence>
<evidence type="ECO:0000256" key="5">
    <source>
        <dbReference type="SAM" id="MobiDB-lite"/>
    </source>
</evidence>
<feature type="compositionally biased region" description="Basic and acidic residues" evidence="5">
    <location>
        <begin position="8"/>
        <end position="17"/>
    </location>
</feature>
<gene>
    <name evidence="6" type="ORF">SERLADRAFT_460950</name>
</gene>
<dbReference type="GO" id="GO:0005778">
    <property type="term" value="C:peroxisomal membrane"/>
    <property type="evidence" value="ECO:0007669"/>
    <property type="project" value="UniProtKB-SubCell"/>
</dbReference>
<accession>F8NMY0</accession>
<reference evidence="6" key="1">
    <citation type="submission" date="2011-04" db="EMBL/GenBank/DDBJ databases">
        <title>Evolution of plant cell wall degrading machinery underlies the functional diversity of forest fungi.</title>
        <authorList>
            <consortium name="US DOE Joint Genome Institute (JGI-PGF)"/>
            <person name="Eastwood D.C."/>
            <person name="Floudas D."/>
            <person name="Binder M."/>
            <person name="Majcherczyk A."/>
            <person name="Schneider P."/>
            <person name="Aerts A."/>
            <person name="Asiegbu F.O."/>
            <person name="Baker S.E."/>
            <person name="Barry K."/>
            <person name="Bendiksby M."/>
            <person name="Blumentritt M."/>
            <person name="Coutinho P.M."/>
            <person name="Cullen D."/>
            <person name="Cullen D."/>
            <person name="Gathman A."/>
            <person name="Goodell B."/>
            <person name="Henrissat B."/>
            <person name="Ihrmark K."/>
            <person name="Kauserud H."/>
            <person name="Kohler A."/>
            <person name="LaButti K."/>
            <person name="Lapidus A."/>
            <person name="Lavin J.L."/>
            <person name="Lee Y.-H."/>
            <person name="Lindquist E."/>
            <person name="Lilly W."/>
            <person name="Lucas S."/>
            <person name="Morin E."/>
            <person name="Murat C."/>
            <person name="Oguiza J.A."/>
            <person name="Park J."/>
            <person name="Pisabarro A.G."/>
            <person name="Riley R."/>
            <person name="Rosling A."/>
            <person name="Salamov A."/>
            <person name="Schmidt O."/>
            <person name="Schmutz J."/>
            <person name="Skrede I."/>
            <person name="Stenlid J."/>
            <person name="Wiebenga A."/>
            <person name="Xie X."/>
            <person name="Kues U."/>
            <person name="Hibbett D.S."/>
            <person name="Hoffmeister D."/>
            <person name="Hogberg N."/>
            <person name="Martin F."/>
            <person name="Grigoriev I.V."/>
            <person name="Watkinson S.C."/>
        </authorList>
    </citation>
    <scope>NUCLEOTIDE SEQUENCE</scope>
    <source>
        <strain evidence="6">S7.9</strain>
    </source>
</reference>
<dbReference type="OrthoDB" id="411017at2759"/>
<dbReference type="Pfam" id="PF05648">
    <property type="entry name" value="PEX11"/>
    <property type="match status" value="1"/>
</dbReference>
<dbReference type="GeneID" id="18818151"/>
<sequence length="401" mass="44761">MSSLPFPHLEHTSESGHDGPFYNPSFDTSSFQMNPLSSHPPRTPRASHVSSASHIHSHSHSQTYGSASVYDEKSDGSQQTIEQQQHDDDEDGSELNEEDVKVQEAEKKVHTHDVWREMLVTSNGRDKAFKIIQYSIRVYLVFHTSLVASRLFRKLGSTRPPWEVELVRRLESARGGLSFTRKTLILFNWLAPLSTIMAQQSVPFSAEHHAALSQSAIIPPHPPSKLDNAKPFLQALLSAPPPVLLELVNGLSDDMYTFSRLGLIGKRAGERAARFSDWCWFLGTLVGLVENGVERNIVDNMQTEVESRMYKESMAGATAKSKPTASKLDGKELARLQSKSYWLQVSRAKLAMDLIFVSYDIFRIQRFSGVIKPFAGLAAAILSSAKLFDKHKTTLVKALSN</sequence>
<keyword evidence="1" id="KW-0962">Peroxisome biogenesis</keyword>
<dbReference type="GO" id="GO:0016559">
    <property type="term" value="P:peroxisome fission"/>
    <property type="evidence" value="ECO:0007669"/>
    <property type="project" value="InterPro"/>
</dbReference>
<dbReference type="KEGG" id="sla:SERLADRAFT_460950"/>
<evidence type="ECO:0008006" key="7">
    <source>
        <dbReference type="Google" id="ProtNLM"/>
    </source>
</evidence>
<feature type="region of interest" description="Disordered" evidence="5">
    <location>
        <begin position="1"/>
        <end position="106"/>
    </location>
</feature>
<feature type="compositionally biased region" description="Polar residues" evidence="5">
    <location>
        <begin position="25"/>
        <end position="37"/>
    </location>
</feature>
<organism>
    <name type="scientific">Serpula lacrymans var. lacrymans (strain S7.9)</name>
    <name type="common">Dry rot fungus</name>
    <dbReference type="NCBI Taxonomy" id="578457"/>
    <lineage>
        <taxon>Eukaryota</taxon>
        <taxon>Fungi</taxon>
        <taxon>Dikarya</taxon>
        <taxon>Basidiomycota</taxon>
        <taxon>Agaricomycotina</taxon>
        <taxon>Agaricomycetes</taxon>
        <taxon>Agaricomycetidae</taxon>
        <taxon>Boletales</taxon>
        <taxon>Coniophorineae</taxon>
        <taxon>Serpulaceae</taxon>
        <taxon>Serpula</taxon>
    </lineage>
</organism>
<dbReference type="PANTHER" id="PTHR12652">
    <property type="entry name" value="PEROXISOMAL BIOGENESIS FACTOR 11"/>
    <property type="match status" value="1"/>
</dbReference>
<evidence type="ECO:0000256" key="2">
    <source>
        <dbReference type="ARBA" id="ARBA00023136"/>
    </source>
</evidence>